<dbReference type="EMBL" id="FOFT01000017">
    <property type="protein sequence ID" value="SES49004.1"/>
    <property type="molecule type" value="Genomic_DNA"/>
</dbReference>
<dbReference type="Pfam" id="PF13556">
    <property type="entry name" value="HTH_30"/>
    <property type="match status" value="1"/>
</dbReference>
<dbReference type="InterPro" id="IPR042070">
    <property type="entry name" value="PucR_C-HTH_sf"/>
</dbReference>
<protein>
    <submittedName>
        <fullName evidence="2">PucR C-terminal helix-turn-helix domain-containing protein</fullName>
    </submittedName>
</protein>
<sequence length="344" mass="38301">MLQTSTDVYTAQEDVSRWEQHRERLTSHMASMCERSFGSRRPLTSEIRSFCDWWQKNGGDLDVLLDGVHKATSSIIRRRMIDASRSGVHDRPARGMADVLLADDIAATFHEACARERQSTSYETRHGSHRGAASQMAFTSPAVHQVVFYAISVDGPDLDRSRLSSVIEQLADPAAMIDLFEGRPRALVAVDGETCSVNMCERMRAALGPLTRISVEPITPKGWFRPFRDSDRVLNLALALNVEPKVHRAADFPIEFAAARTIVVREHLVAALEPVMSKDNLRSTLLALVRFGGNRTRAAEDLRIHRSTIDYRLDRIKAITGYSPLTLAGLNMLSTALAVYILTA</sequence>
<gene>
    <name evidence="2" type="ORF">SAMN05216195_11737</name>
</gene>
<dbReference type="InterPro" id="IPR009057">
    <property type="entry name" value="Homeodomain-like_sf"/>
</dbReference>
<evidence type="ECO:0000313" key="3">
    <source>
        <dbReference type="Proteomes" id="UP000199028"/>
    </source>
</evidence>
<dbReference type="OrthoDB" id="4571023at2"/>
<evidence type="ECO:0000313" key="2">
    <source>
        <dbReference type="EMBL" id="SES49004.1"/>
    </source>
</evidence>
<name>A0A1H9XS65_9PSEU</name>
<reference evidence="3" key="1">
    <citation type="submission" date="2016-10" db="EMBL/GenBank/DDBJ databases">
        <authorList>
            <person name="Varghese N."/>
            <person name="Submissions S."/>
        </authorList>
    </citation>
    <scope>NUCLEOTIDE SEQUENCE [LARGE SCALE GENOMIC DNA]</scope>
    <source>
        <strain evidence="3">CGMCC 4.578</strain>
    </source>
</reference>
<dbReference type="Proteomes" id="UP000199028">
    <property type="component" value="Unassembled WGS sequence"/>
</dbReference>
<organism evidence="2 3">
    <name type="scientific">Lentzea flaviverrucosa</name>
    <dbReference type="NCBI Taxonomy" id="200379"/>
    <lineage>
        <taxon>Bacteria</taxon>
        <taxon>Bacillati</taxon>
        <taxon>Actinomycetota</taxon>
        <taxon>Actinomycetes</taxon>
        <taxon>Pseudonocardiales</taxon>
        <taxon>Pseudonocardiaceae</taxon>
        <taxon>Lentzea</taxon>
    </lineage>
</organism>
<keyword evidence="3" id="KW-1185">Reference proteome</keyword>
<proteinExistence type="predicted"/>
<dbReference type="Gene3D" id="1.10.10.2840">
    <property type="entry name" value="PucR C-terminal helix-turn-helix domain"/>
    <property type="match status" value="1"/>
</dbReference>
<accession>A0A1H9XS65</accession>
<dbReference type="InterPro" id="IPR025736">
    <property type="entry name" value="PucR_C-HTH_dom"/>
</dbReference>
<feature type="domain" description="PucR C-terminal helix-turn-helix" evidence="1">
    <location>
        <begin position="281"/>
        <end position="338"/>
    </location>
</feature>
<evidence type="ECO:0000259" key="1">
    <source>
        <dbReference type="Pfam" id="PF13556"/>
    </source>
</evidence>
<dbReference type="AlphaFoldDB" id="A0A1H9XS65"/>
<dbReference type="SUPFAM" id="SSF46689">
    <property type="entry name" value="Homeodomain-like"/>
    <property type="match status" value="1"/>
</dbReference>